<evidence type="ECO:0000256" key="5">
    <source>
        <dbReference type="ARBA" id="ARBA00022927"/>
    </source>
</evidence>
<dbReference type="PANTHER" id="PTHR21094:SF0">
    <property type="entry name" value="GOLGI SNAP RECEPTOR COMPLEX MEMBER 1-1"/>
    <property type="match status" value="1"/>
</dbReference>
<dbReference type="Proteomes" id="UP001497512">
    <property type="component" value="Chromosome 2"/>
</dbReference>
<evidence type="ECO:0000313" key="13">
    <source>
        <dbReference type="Proteomes" id="UP001497512"/>
    </source>
</evidence>
<keyword evidence="9" id="KW-0931">ER-Golgi transport</keyword>
<evidence type="ECO:0000256" key="3">
    <source>
        <dbReference type="ARBA" id="ARBA00022448"/>
    </source>
</evidence>
<name>A0ABP0UB75_9BRYO</name>
<evidence type="ECO:0000256" key="11">
    <source>
        <dbReference type="SAM" id="Phobius"/>
    </source>
</evidence>
<gene>
    <name evidence="12" type="ORF">CSSPTR1EN2_LOCUS13581</name>
</gene>
<evidence type="ECO:0000313" key="12">
    <source>
        <dbReference type="EMBL" id="CAK9216659.1"/>
    </source>
</evidence>
<keyword evidence="3 9" id="KW-0813">Transport</keyword>
<keyword evidence="4 11" id="KW-0812">Transmembrane</keyword>
<protein>
    <recommendedName>
        <fullName evidence="9">Golgi SNAP receptor complex member 1</fullName>
    </recommendedName>
</protein>
<keyword evidence="8 9" id="KW-0472">Membrane</keyword>
<evidence type="ECO:0000256" key="10">
    <source>
        <dbReference type="SAM" id="Coils"/>
    </source>
</evidence>
<dbReference type="PANTHER" id="PTHR21094">
    <property type="entry name" value="GOS-28 SNARE- RELATED"/>
    <property type="match status" value="1"/>
</dbReference>
<feature type="transmembrane region" description="Helical" evidence="11">
    <location>
        <begin position="209"/>
        <end position="227"/>
    </location>
</feature>
<evidence type="ECO:0000256" key="9">
    <source>
        <dbReference type="PIRNR" id="PIRNR027109"/>
    </source>
</evidence>
<keyword evidence="6 11" id="KW-1133">Transmembrane helix</keyword>
<keyword evidence="7 9" id="KW-0333">Golgi apparatus</keyword>
<dbReference type="PIRSF" id="PIRSF027109">
    <property type="entry name" value="Golgi_SNARE"/>
    <property type="match status" value="1"/>
</dbReference>
<comment type="similarity">
    <text evidence="2 9">Belongs to the GOSR1 family.</text>
</comment>
<sequence>MALGVGWSPPSGSTGWDDLRKQARKLESELDIKLASFRRLGNGPAADGQGDGNEAEIERLLQQLNEVNKQMQSWVSSAGSDVLSHTLTRHRNILQELSQEFSRIRVSAKANREHAELLKHFSQGDGRRSFMEGEVGGEQALLLEQATINRTTDHIDSVIGQAQEAFNALRFQRSTFGDISTKISTVGMKLPLVNSVLNAIRRRKSRDTVIVAGVASICSILILLYWLSK</sequence>
<evidence type="ECO:0000256" key="7">
    <source>
        <dbReference type="ARBA" id="ARBA00023034"/>
    </source>
</evidence>
<evidence type="ECO:0000256" key="8">
    <source>
        <dbReference type="ARBA" id="ARBA00023136"/>
    </source>
</evidence>
<evidence type="ECO:0000256" key="2">
    <source>
        <dbReference type="ARBA" id="ARBA00008473"/>
    </source>
</evidence>
<evidence type="ECO:0000256" key="1">
    <source>
        <dbReference type="ARBA" id="ARBA00004409"/>
    </source>
</evidence>
<keyword evidence="13" id="KW-1185">Reference proteome</keyword>
<evidence type="ECO:0000256" key="6">
    <source>
        <dbReference type="ARBA" id="ARBA00022989"/>
    </source>
</evidence>
<dbReference type="InterPro" id="IPR023601">
    <property type="entry name" value="Golgi_SNAP_su1"/>
</dbReference>
<keyword evidence="5 9" id="KW-0653">Protein transport</keyword>
<proteinExistence type="inferred from homology"/>
<comment type="subunit">
    <text evidence="9">Component of several multiprotein Golgi SNARE complexes.</text>
</comment>
<comment type="subcellular location">
    <subcellularLocation>
        <location evidence="1">Golgi apparatus membrane</location>
        <topology evidence="1">Single-pass type IV membrane protein</topology>
    </subcellularLocation>
</comment>
<dbReference type="EMBL" id="OZ019894">
    <property type="protein sequence ID" value="CAK9216659.1"/>
    <property type="molecule type" value="Genomic_DNA"/>
</dbReference>
<reference evidence="12" key="1">
    <citation type="submission" date="2024-02" db="EMBL/GenBank/DDBJ databases">
        <authorList>
            <consortium name="ELIXIR-Norway"/>
            <consortium name="Elixir Norway"/>
        </authorList>
    </citation>
    <scope>NUCLEOTIDE SEQUENCE</scope>
</reference>
<keyword evidence="10" id="KW-0175">Coiled coil</keyword>
<accession>A0ABP0UB75</accession>
<comment type="function">
    <text evidence="9">Involved in transport from the ER to the Golgi apparatus as well as in intra-Golgi transport. It belongs to a super-family of proteins called t-SNAREs or soluble NSF (N-ethylmaleimide-sensitive factor) attachment protein receptor.</text>
</comment>
<evidence type="ECO:0000256" key="4">
    <source>
        <dbReference type="ARBA" id="ARBA00022692"/>
    </source>
</evidence>
<feature type="coiled-coil region" evidence="10">
    <location>
        <begin position="50"/>
        <end position="77"/>
    </location>
</feature>
<organism evidence="12 13">
    <name type="scientific">Sphagnum troendelagicum</name>
    <dbReference type="NCBI Taxonomy" id="128251"/>
    <lineage>
        <taxon>Eukaryota</taxon>
        <taxon>Viridiplantae</taxon>
        <taxon>Streptophyta</taxon>
        <taxon>Embryophyta</taxon>
        <taxon>Bryophyta</taxon>
        <taxon>Sphagnophytina</taxon>
        <taxon>Sphagnopsida</taxon>
        <taxon>Sphagnales</taxon>
        <taxon>Sphagnaceae</taxon>
        <taxon>Sphagnum</taxon>
    </lineage>
</organism>
<dbReference type="Pfam" id="PF12352">
    <property type="entry name" value="V-SNARE_C"/>
    <property type="match status" value="1"/>
</dbReference>